<gene>
    <name evidence="1" type="ORF">GSBLH_T00004650001</name>
</gene>
<reference evidence="1" key="1">
    <citation type="submission" date="2010-02" db="EMBL/GenBank/DDBJ databases">
        <title>Sequencing and annotation of the Blastocystis hominis genome.</title>
        <authorList>
            <person name="Wincker P."/>
        </authorList>
    </citation>
    <scope>NUCLEOTIDE SEQUENCE</scope>
    <source>
        <strain evidence="1">Singapore isolate B</strain>
    </source>
</reference>
<dbReference type="InterPro" id="IPR034422">
    <property type="entry name" value="HydE/PylB-like"/>
</dbReference>
<accession>D8MAA9</accession>
<dbReference type="Gene3D" id="3.20.20.70">
    <property type="entry name" value="Aldolase class I"/>
    <property type="match status" value="1"/>
</dbReference>
<evidence type="ECO:0000313" key="2">
    <source>
        <dbReference type="Proteomes" id="UP000008312"/>
    </source>
</evidence>
<dbReference type="PANTHER" id="PTHR43726:SF1">
    <property type="entry name" value="BIOTIN SYNTHASE"/>
    <property type="match status" value="1"/>
</dbReference>
<evidence type="ECO:0000313" key="1">
    <source>
        <dbReference type="EMBL" id="CBK24998.2"/>
    </source>
</evidence>
<proteinExistence type="predicted"/>
<dbReference type="GO" id="GO:0016740">
    <property type="term" value="F:transferase activity"/>
    <property type="evidence" value="ECO:0007669"/>
    <property type="project" value="TreeGrafter"/>
</dbReference>
<dbReference type="Proteomes" id="UP000008312">
    <property type="component" value="Unassembled WGS sequence"/>
</dbReference>
<dbReference type="PANTHER" id="PTHR43726">
    <property type="entry name" value="3-METHYLORNITHINE SYNTHASE"/>
    <property type="match status" value="1"/>
</dbReference>
<dbReference type="EMBL" id="FN668689">
    <property type="protein sequence ID" value="CBK24998.2"/>
    <property type="molecule type" value="Genomic_DNA"/>
</dbReference>
<dbReference type="OrthoDB" id="188276at2759"/>
<dbReference type="InParanoid" id="D8MAA9"/>
<keyword evidence="2" id="KW-1185">Reference proteome</keyword>
<dbReference type="SUPFAM" id="SSF102114">
    <property type="entry name" value="Radical SAM enzymes"/>
    <property type="match status" value="1"/>
</dbReference>
<dbReference type="RefSeq" id="XP_012899046.1">
    <property type="nucleotide sequence ID" value="XM_013043592.1"/>
</dbReference>
<dbReference type="InterPro" id="IPR058240">
    <property type="entry name" value="rSAM_sf"/>
</dbReference>
<organism evidence="1">
    <name type="scientific">Blastocystis hominis</name>
    <dbReference type="NCBI Taxonomy" id="12968"/>
    <lineage>
        <taxon>Eukaryota</taxon>
        <taxon>Sar</taxon>
        <taxon>Stramenopiles</taxon>
        <taxon>Bigyra</taxon>
        <taxon>Opalozoa</taxon>
        <taxon>Opalinata</taxon>
        <taxon>Blastocystidae</taxon>
        <taxon>Blastocystis</taxon>
    </lineage>
</organism>
<protein>
    <submittedName>
        <fullName evidence="1">Iron hydrogenase assembly protein</fullName>
    </submittedName>
</protein>
<name>D8MAA9_BLAHO</name>
<dbReference type="InterPro" id="IPR013785">
    <property type="entry name" value="Aldolase_TIM"/>
</dbReference>
<dbReference type="AlphaFoldDB" id="D8MAA9"/>
<sequence>MIPCFARRACRFTRLLSTATGNAAWSEEAIQPFSKFVGKSIRKGESIDLSQQQLEDLISTEDEKLAQAYILHANSVTEVHFSNEISLHGFMDLHNMCERNCQHCWMRRANKDVKRFMCFPTHVYDNMEWLYNNGIGTIVICSGEFNNEGRTEFIENIIHNTIDKSKEIDKGLREKKGDFSGGAAIQIGLQMGEIPLNTGKRYFKNGANLFYLRMEAMDRLLYKDVFIRERGYDERCE</sequence>
<dbReference type="GeneID" id="24921663"/>